<feature type="domain" description="PDZ" evidence="7">
    <location>
        <begin position="108"/>
        <end position="178"/>
    </location>
</feature>
<dbReference type="NCBIfam" id="TIGR00225">
    <property type="entry name" value="prc"/>
    <property type="match status" value="1"/>
</dbReference>
<feature type="compositionally biased region" description="Polar residues" evidence="6">
    <location>
        <begin position="430"/>
        <end position="440"/>
    </location>
</feature>
<evidence type="ECO:0000313" key="9">
    <source>
        <dbReference type="Proteomes" id="UP000001175"/>
    </source>
</evidence>
<dbReference type="GO" id="GO:0030288">
    <property type="term" value="C:outer membrane-bounded periplasmic space"/>
    <property type="evidence" value="ECO:0007669"/>
    <property type="project" value="TreeGrafter"/>
</dbReference>
<evidence type="ECO:0000256" key="6">
    <source>
        <dbReference type="SAM" id="MobiDB-lite"/>
    </source>
</evidence>
<dbReference type="SMART" id="SM00245">
    <property type="entry name" value="TSPc"/>
    <property type="match status" value="1"/>
</dbReference>
<dbReference type="Pfam" id="PF17820">
    <property type="entry name" value="PDZ_6"/>
    <property type="match status" value="1"/>
</dbReference>
<feature type="compositionally biased region" description="Low complexity" evidence="6">
    <location>
        <begin position="419"/>
        <end position="429"/>
    </location>
</feature>
<dbReference type="Pfam" id="PF03572">
    <property type="entry name" value="Peptidase_S41"/>
    <property type="match status" value="1"/>
</dbReference>
<dbReference type="InterPro" id="IPR036034">
    <property type="entry name" value="PDZ_sf"/>
</dbReference>
<dbReference type="PROSITE" id="PS00018">
    <property type="entry name" value="EF_HAND_1"/>
    <property type="match status" value="1"/>
</dbReference>
<sequence length="440" mass="48307">MSLFSRLRFSVYGSALLAASGAVCIGISAEHARALPWQDSPKVVLDQAWQLIDREYVDPTFNRQDWQAVRRELLSRNYGSNEEAYAALRSALRRLDDPYTRFLAPEQFKTLTEQTAGEASGIGIEIIPDSKDSRPRIQAILDNSPASKGDVQVGDRILAIDADSTRELTLDEVRNRLQGKVGSEIDLKLQRGDRIFSVKLTRVQIEIPSVTAELRQHSGRSVGYIQLREFTAHAAREMRTSIRSLDEQGATSYVLDLRGNPGGLLYSSIEIARMWLNNGTIVKTVDRNGKSETINANNSAITNKPLAVLVDQNSASSSEILVGALKDNNRAVVIGRQTFGKALVQSVHTLADGSGLAVTVAHYYTPNGTDLGNRGIQPDVEVRLNQRQQALQRSDPSFLGSNQDPTYGQAIATLEQRTAESTPSPASSPQLSQRPSEIRP</sequence>
<proteinExistence type="inferred from homology"/>
<dbReference type="GO" id="GO:0008236">
    <property type="term" value="F:serine-type peptidase activity"/>
    <property type="evidence" value="ECO:0007669"/>
    <property type="project" value="UniProtKB-KW"/>
</dbReference>
<evidence type="ECO:0000256" key="4">
    <source>
        <dbReference type="ARBA" id="ARBA00022825"/>
    </source>
</evidence>
<dbReference type="SUPFAM" id="SSF52096">
    <property type="entry name" value="ClpP/crotonase"/>
    <property type="match status" value="1"/>
</dbReference>
<dbReference type="GO" id="GO:0007165">
    <property type="term" value="P:signal transduction"/>
    <property type="evidence" value="ECO:0007669"/>
    <property type="project" value="TreeGrafter"/>
</dbReference>
<dbReference type="CDD" id="cd06782">
    <property type="entry name" value="cpPDZ_CPP-like"/>
    <property type="match status" value="1"/>
</dbReference>
<accession>A0A0H3K1S3</accession>
<dbReference type="GeneID" id="72429339"/>
<keyword evidence="4 5" id="KW-0720">Serine protease</keyword>
<evidence type="ECO:0000259" key="7">
    <source>
        <dbReference type="PROSITE" id="PS50106"/>
    </source>
</evidence>
<protein>
    <submittedName>
        <fullName evidence="8">Carboxyl-terminal protease</fullName>
    </submittedName>
</protein>
<dbReference type="eggNOG" id="COG0793">
    <property type="taxonomic scope" value="Bacteria"/>
</dbReference>
<dbReference type="GO" id="GO:0006508">
    <property type="term" value="P:proteolysis"/>
    <property type="evidence" value="ECO:0007669"/>
    <property type="project" value="UniProtKB-KW"/>
</dbReference>
<dbReference type="InterPro" id="IPR001478">
    <property type="entry name" value="PDZ"/>
</dbReference>
<dbReference type="Gene3D" id="3.30.750.44">
    <property type="match status" value="1"/>
</dbReference>
<dbReference type="Gene3D" id="2.30.42.10">
    <property type="match status" value="1"/>
</dbReference>
<dbReference type="PROSITE" id="PS50106">
    <property type="entry name" value="PDZ"/>
    <property type="match status" value="1"/>
</dbReference>
<evidence type="ECO:0000313" key="8">
    <source>
        <dbReference type="EMBL" id="BAD79194.1"/>
    </source>
</evidence>
<gene>
    <name evidence="8" type="primary">ctpB</name>
    <name evidence="8" type="ordered locus">syc1004_d</name>
</gene>
<dbReference type="InterPro" id="IPR041489">
    <property type="entry name" value="PDZ_6"/>
</dbReference>
<dbReference type="InterPro" id="IPR004447">
    <property type="entry name" value="Peptidase_S41A"/>
</dbReference>
<feature type="region of interest" description="Disordered" evidence="6">
    <location>
        <begin position="388"/>
        <end position="440"/>
    </location>
</feature>
<dbReference type="InterPro" id="IPR005151">
    <property type="entry name" value="Tail-specific_protease"/>
</dbReference>
<feature type="compositionally biased region" description="Polar residues" evidence="6">
    <location>
        <begin position="388"/>
        <end position="406"/>
    </location>
</feature>
<dbReference type="EMBL" id="AP008231">
    <property type="protein sequence ID" value="BAD79194.1"/>
    <property type="molecule type" value="Genomic_DNA"/>
</dbReference>
<dbReference type="RefSeq" id="WP_011243316.1">
    <property type="nucleotide sequence ID" value="NC_006576.1"/>
</dbReference>
<keyword evidence="3 5" id="KW-0378">Hydrolase</keyword>
<dbReference type="Proteomes" id="UP000001175">
    <property type="component" value="Chromosome"/>
</dbReference>
<dbReference type="SUPFAM" id="SSF50156">
    <property type="entry name" value="PDZ domain-like"/>
    <property type="match status" value="1"/>
</dbReference>
<dbReference type="InterPro" id="IPR018247">
    <property type="entry name" value="EF_Hand_1_Ca_BS"/>
</dbReference>
<name>A0A0H3K1S3_SYNP6</name>
<dbReference type="KEGG" id="syc:syc1004_d"/>
<dbReference type="InterPro" id="IPR029045">
    <property type="entry name" value="ClpP/crotonase-like_dom_sf"/>
</dbReference>
<comment type="similarity">
    <text evidence="1 5">Belongs to the peptidase S41A family.</text>
</comment>
<organism evidence="8 9">
    <name type="scientific">Synechococcus sp. (strain ATCC 27144 / PCC 6301 / SAUG 1402/1)</name>
    <name type="common">Anacystis nidulans</name>
    <dbReference type="NCBI Taxonomy" id="269084"/>
    <lineage>
        <taxon>Bacteria</taxon>
        <taxon>Bacillati</taxon>
        <taxon>Cyanobacteriota</taxon>
        <taxon>Cyanophyceae</taxon>
        <taxon>Synechococcales</taxon>
        <taxon>Synechococcaceae</taxon>
        <taxon>Synechococcus</taxon>
    </lineage>
</organism>
<dbReference type="Gene3D" id="3.90.226.10">
    <property type="entry name" value="2-enoyl-CoA Hydratase, Chain A, domain 1"/>
    <property type="match status" value="1"/>
</dbReference>
<dbReference type="PANTHER" id="PTHR32060">
    <property type="entry name" value="TAIL-SPECIFIC PROTEASE"/>
    <property type="match status" value="1"/>
</dbReference>
<dbReference type="GO" id="GO:0004175">
    <property type="term" value="F:endopeptidase activity"/>
    <property type="evidence" value="ECO:0007669"/>
    <property type="project" value="TreeGrafter"/>
</dbReference>
<evidence type="ECO:0000256" key="1">
    <source>
        <dbReference type="ARBA" id="ARBA00009179"/>
    </source>
</evidence>
<evidence type="ECO:0000256" key="3">
    <source>
        <dbReference type="ARBA" id="ARBA00022801"/>
    </source>
</evidence>
<dbReference type="AlphaFoldDB" id="A0A0H3K1S3"/>
<evidence type="ECO:0000256" key="5">
    <source>
        <dbReference type="RuleBase" id="RU004404"/>
    </source>
</evidence>
<dbReference type="CDD" id="cd07560">
    <property type="entry name" value="Peptidase_S41_CPP"/>
    <property type="match status" value="1"/>
</dbReference>
<reference evidence="8 9" key="1">
    <citation type="journal article" date="2007" name="Photosyn. Res.">
        <title>Complete nucleotide sequence of the freshwater unicellular cyanobacterium Synechococcus elongatus PCC 6301 chromosome: gene content and organization.</title>
        <authorList>
            <person name="Sugita C."/>
            <person name="Ogata K."/>
            <person name="Shikata M."/>
            <person name="Jikuya H."/>
            <person name="Takano J."/>
            <person name="Furumichi M."/>
            <person name="Kanehisa M."/>
            <person name="Omata T."/>
            <person name="Sugiura M."/>
            <person name="Sugita M."/>
        </authorList>
    </citation>
    <scope>NUCLEOTIDE SEQUENCE [LARGE SCALE GENOMIC DNA]</scope>
    <source>
        <strain evidence="9">ATCC 27144 / PCC 6301 / SAUG 1402/1</strain>
    </source>
</reference>
<evidence type="ECO:0000256" key="2">
    <source>
        <dbReference type="ARBA" id="ARBA00022670"/>
    </source>
</evidence>
<keyword evidence="2 5" id="KW-0645">Protease</keyword>
<dbReference type="PANTHER" id="PTHR32060:SF30">
    <property type="entry name" value="CARBOXY-TERMINAL PROCESSING PROTEASE CTPA"/>
    <property type="match status" value="1"/>
</dbReference>
<dbReference type="SMART" id="SM00228">
    <property type="entry name" value="PDZ"/>
    <property type="match status" value="1"/>
</dbReference>